<accession>A0A382N2P4</accession>
<dbReference type="SUPFAM" id="SSF52540">
    <property type="entry name" value="P-loop containing nucleoside triphosphate hydrolases"/>
    <property type="match status" value="1"/>
</dbReference>
<organism evidence="5">
    <name type="scientific">marine metagenome</name>
    <dbReference type="NCBI Taxonomy" id="408172"/>
    <lineage>
        <taxon>unclassified sequences</taxon>
        <taxon>metagenomes</taxon>
        <taxon>ecological metagenomes</taxon>
    </lineage>
</organism>
<keyword evidence="2" id="KW-0548">Nucleotidyltransferase</keyword>
<dbReference type="GO" id="GO:0003677">
    <property type="term" value="F:DNA binding"/>
    <property type="evidence" value="ECO:0007669"/>
    <property type="project" value="InterPro"/>
</dbReference>
<keyword evidence="4" id="KW-0239">DNA-directed DNA polymerase</keyword>
<feature type="non-terminal residue" evidence="5">
    <location>
        <position position="279"/>
    </location>
</feature>
<dbReference type="Gene3D" id="3.40.50.300">
    <property type="entry name" value="P-loop containing nucleotide triphosphate hydrolases"/>
    <property type="match status" value="1"/>
</dbReference>
<dbReference type="EMBL" id="UINC01097126">
    <property type="protein sequence ID" value="SVC54575.1"/>
    <property type="molecule type" value="Genomic_DNA"/>
</dbReference>
<protein>
    <recommendedName>
        <fullName evidence="6">DNA polymerase III delta N-terminal domain-containing protein</fullName>
    </recommendedName>
</protein>
<evidence type="ECO:0000256" key="1">
    <source>
        <dbReference type="ARBA" id="ARBA00022679"/>
    </source>
</evidence>
<dbReference type="GO" id="GO:0003887">
    <property type="term" value="F:DNA-directed DNA polymerase activity"/>
    <property type="evidence" value="ECO:0007669"/>
    <property type="project" value="UniProtKB-KW"/>
</dbReference>
<evidence type="ECO:0000256" key="2">
    <source>
        <dbReference type="ARBA" id="ARBA00022695"/>
    </source>
</evidence>
<evidence type="ECO:0000313" key="5">
    <source>
        <dbReference type="EMBL" id="SVC54575.1"/>
    </source>
</evidence>
<sequence length="279" mass="32025">MLTGGEIALKQDALTKILDALNNQGFIQKISLNQDEVDQAEEIISRNSESSLFQENLIIYMKHTSGRFPESIKRLLEQNFLYNSTNIAIIIESSIEKTPTSGTWIRNLDKYGLIINCKKLKQDEEKLWLKRQLDFLPKNLLPLFGASIFQNNEKDLLNQKNEVNLLKLLFLNEKDHESNTTDHITFHSGLSAFEIEDMIIEKDYKKAVETINYLKESSDQNSAPIIWIIAKIINSCLETLQSSNKRSTLKKNGVWPSKVNSYLALIKNSKTTDFLKLNQ</sequence>
<dbReference type="PANTHER" id="PTHR34388:SF1">
    <property type="entry name" value="DNA POLYMERASE III SUBUNIT DELTA"/>
    <property type="match status" value="1"/>
</dbReference>
<keyword evidence="3" id="KW-0235">DNA replication</keyword>
<dbReference type="InterPro" id="IPR027417">
    <property type="entry name" value="P-loop_NTPase"/>
</dbReference>
<evidence type="ECO:0000256" key="4">
    <source>
        <dbReference type="ARBA" id="ARBA00022932"/>
    </source>
</evidence>
<dbReference type="AlphaFoldDB" id="A0A382N2P4"/>
<evidence type="ECO:0008006" key="6">
    <source>
        <dbReference type="Google" id="ProtNLM"/>
    </source>
</evidence>
<reference evidence="5" key="1">
    <citation type="submission" date="2018-05" db="EMBL/GenBank/DDBJ databases">
        <authorList>
            <person name="Lanie J.A."/>
            <person name="Ng W.-L."/>
            <person name="Kazmierczak K.M."/>
            <person name="Andrzejewski T.M."/>
            <person name="Davidsen T.M."/>
            <person name="Wayne K.J."/>
            <person name="Tettelin H."/>
            <person name="Glass J.I."/>
            <person name="Rusch D."/>
            <person name="Podicherti R."/>
            <person name="Tsui H.-C.T."/>
            <person name="Winkler M.E."/>
        </authorList>
    </citation>
    <scope>NUCLEOTIDE SEQUENCE</scope>
</reference>
<name>A0A382N2P4_9ZZZZ</name>
<proteinExistence type="predicted"/>
<dbReference type="InterPro" id="IPR005790">
    <property type="entry name" value="DNA_polIII_delta"/>
</dbReference>
<dbReference type="GO" id="GO:0009360">
    <property type="term" value="C:DNA polymerase III complex"/>
    <property type="evidence" value="ECO:0007669"/>
    <property type="project" value="TreeGrafter"/>
</dbReference>
<keyword evidence="1" id="KW-0808">Transferase</keyword>
<evidence type="ECO:0000256" key="3">
    <source>
        <dbReference type="ARBA" id="ARBA00022705"/>
    </source>
</evidence>
<dbReference type="PANTHER" id="PTHR34388">
    <property type="entry name" value="DNA POLYMERASE III SUBUNIT DELTA"/>
    <property type="match status" value="1"/>
</dbReference>
<gene>
    <name evidence="5" type="ORF">METZ01_LOCUS307429</name>
</gene>
<dbReference type="GO" id="GO:0006261">
    <property type="term" value="P:DNA-templated DNA replication"/>
    <property type="evidence" value="ECO:0007669"/>
    <property type="project" value="TreeGrafter"/>
</dbReference>